<evidence type="ECO:0000313" key="4">
    <source>
        <dbReference type="Proteomes" id="UP000324611"/>
    </source>
</evidence>
<accession>A0A5B2VQP8</accession>
<dbReference type="EMBL" id="VUOC01000004">
    <property type="protein sequence ID" value="KAA2240706.1"/>
    <property type="molecule type" value="Genomic_DNA"/>
</dbReference>
<proteinExistence type="predicted"/>
<dbReference type="InterPro" id="IPR029063">
    <property type="entry name" value="SAM-dependent_MTases_sf"/>
</dbReference>
<dbReference type="AlphaFoldDB" id="A0A5B2VQP8"/>
<comment type="caution">
    <text evidence="3">The sequence shown here is derived from an EMBL/GenBank/DDBJ whole genome shotgun (WGS) entry which is preliminary data.</text>
</comment>
<evidence type="ECO:0000313" key="3">
    <source>
        <dbReference type="EMBL" id="KAA2240706.1"/>
    </source>
</evidence>
<dbReference type="Proteomes" id="UP000324611">
    <property type="component" value="Unassembled WGS sequence"/>
</dbReference>
<dbReference type="GO" id="GO:0008168">
    <property type="term" value="F:methyltransferase activity"/>
    <property type="evidence" value="ECO:0007669"/>
    <property type="project" value="UniProtKB-KW"/>
</dbReference>
<reference evidence="3 4" key="2">
    <citation type="submission" date="2019-09" db="EMBL/GenBank/DDBJ databases">
        <authorList>
            <person name="Jin C."/>
        </authorList>
    </citation>
    <scope>NUCLEOTIDE SEQUENCE [LARGE SCALE GENOMIC DNA]</scope>
    <source>
        <strain evidence="3 4">BN140078</strain>
    </source>
</reference>
<reference evidence="3 4" key="1">
    <citation type="submission" date="2019-09" db="EMBL/GenBank/DDBJ databases">
        <title>Chitinophaga ginsengihumi sp. nov., isolated from soil of ginseng rhizosphere.</title>
        <authorList>
            <person name="Lee J."/>
        </authorList>
    </citation>
    <scope>NUCLEOTIDE SEQUENCE [LARGE SCALE GENOMIC DNA]</scope>
    <source>
        <strain evidence="3 4">BN140078</strain>
    </source>
</reference>
<dbReference type="InterPro" id="IPR025714">
    <property type="entry name" value="Methyltranfer_dom"/>
</dbReference>
<keyword evidence="3" id="KW-0808">Transferase</keyword>
<dbReference type="SUPFAM" id="SSF53335">
    <property type="entry name" value="S-adenosyl-L-methionine-dependent methyltransferases"/>
    <property type="match status" value="1"/>
</dbReference>
<dbReference type="GO" id="GO:0032259">
    <property type="term" value="P:methylation"/>
    <property type="evidence" value="ECO:0007669"/>
    <property type="project" value="UniProtKB-KW"/>
</dbReference>
<dbReference type="Pfam" id="PF13847">
    <property type="entry name" value="Methyltransf_31"/>
    <property type="match status" value="1"/>
</dbReference>
<organism evidence="3 4">
    <name type="scientific">Chitinophaga agrisoli</name>
    <dbReference type="NCBI Taxonomy" id="2607653"/>
    <lineage>
        <taxon>Bacteria</taxon>
        <taxon>Pseudomonadati</taxon>
        <taxon>Bacteroidota</taxon>
        <taxon>Chitinophagia</taxon>
        <taxon>Chitinophagales</taxon>
        <taxon>Chitinophagaceae</taxon>
        <taxon>Chitinophaga</taxon>
    </lineage>
</organism>
<evidence type="ECO:0000259" key="2">
    <source>
        <dbReference type="Pfam" id="PF13847"/>
    </source>
</evidence>
<protein>
    <submittedName>
        <fullName evidence="3">Class I SAM-dependent methyltransferase</fullName>
    </submittedName>
</protein>
<dbReference type="CDD" id="cd02440">
    <property type="entry name" value="AdoMet_MTases"/>
    <property type="match status" value="1"/>
</dbReference>
<feature type="domain" description="Methyltransferase" evidence="2">
    <location>
        <begin position="35"/>
        <end position="144"/>
    </location>
</feature>
<dbReference type="Gene3D" id="3.40.50.150">
    <property type="entry name" value="Vaccinia Virus protein VP39"/>
    <property type="match status" value="1"/>
</dbReference>
<gene>
    <name evidence="3" type="ORF">F0L74_31675</name>
</gene>
<dbReference type="RefSeq" id="WP_149841883.1">
    <property type="nucleotide sequence ID" value="NZ_VUOC01000004.1"/>
</dbReference>
<dbReference type="PANTHER" id="PTHR43861">
    <property type="entry name" value="TRANS-ACONITATE 2-METHYLTRANSFERASE-RELATED"/>
    <property type="match status" value="1"/>
</dbReference>
<keyword evidence="4" id="KW-1185">Reference proteome</keyword>
<feature type="region of interest" description="Disordered" evidence="1">
    <location>
        <begin position="1"/>
        <end position="21"/>
    </location>
</feature>
<keyword evidence="3" id="KW-0489">Methyltransferase</keyword>
<name>A0A5B2VQP8_9BACT</name>
<evidence type="ECO:0000256" key="1">
    <source>
        <dbReference type="SAM" id="MobiDB-lite"/>
    </source>
</evidence>
<sequence>MSDASQRAAMPSGTHTVLDRRNVHNANRNLLNIVKPGDTVLDVGCGAGSITAGIAELTGAGGQVTGIDTSQELINRARENFSHLDNMHFEVADINTYQPQKQFNVITTARVLQWVDNPAQLINRMVQLLEKDGHITILDYNHERIQWSPAIPASMQQFYQAFLQWRADAGMDNQIADHLAGLLTQQGLTVVRMEDLSEKAVKGEPGFREDLDIWAKVAETRGQQLVKDGYITEDLRLKAIAEYRSWIDTGAETMTLYLLALTARR</sequence>